<proteinExistence type="predicted"/>
<organism evidence="1 2">
    <name type="scientific">Oryza sativa subsp. japonica</name>
    <name type="common">Rice</name>
    <dbReference type="NCBI Taxonomy" id="39947"/>
    <lineage>
        <taxon>Eukaryota</taxon>
        <taxon>Viridiplantae</taxon>
        <taxon>Streptophyta</taxon>
        <taxon>Embryophyta</taxon>
        <taxon>Tracheophyta</taxon>
        <taxon>Spermatophyta</taxon>
        <taxon>Magnoliopsida</taxon>
        <taxon>Liliopsida</taxon>
        <taxon>Poales</taxon>
        <taxon>Poaceae</taxon>
        <taxon>BOP clade</taxon>
        <taxon>Oryzoideae</taxon>
        <taxon>Oryzeae</taxon>
        <taxon>Oryzinae</taxon>
        <taxon>Oryza</taxon>
        <taxon>Oryza sativa</taxon>
    </lineage>
</organism>
<dbReference type="Proteomes" id="UP000000763">
    <property type="component" value="Chromosome 6"/>
</dbReference>
<gene>
    <name evidence="1" type="primary">OSJNBa0063H02.31</name>
</gene>
<dbReference type="AlphaFoldDB" id="Q5VN43"/>
<name>Q5VN43_ORYSJ</name>
<sequence>MTGVYKENEIEHIKHWLSHQEEVHDELLLHACDIESQIEKETKMPMIHENILVPSIVSNIVQEDMNPHLNMEKYEKPNGSYNVDAIGINSPNVVLNIDDNIQGEECCALLNSKVKSRYHFKTYSFSKLISPIRQLQ</sequence>
<protein>
    <submittedName>
        <fullName evidence="1">Uncharacterized protein</fullName>
    </submittedName>
</protein>
<evidence type="ECO:0000313" key="2">
    <source>
        <dbReference type="Proteomes" id="UP000000763"/>
    </source>
</evidence>
<reference evidence="2" key="2">
    <citation type="journal article" date="2008" name="Nucleic Acids Res.">
        <title>The rice annotation project database (RAP-DB): 2008 update.</title>
        <authorList>
            <consortium name="The rice annotation project (RAP)"/>
        </authorList>
    </citation>
    <scope>GENOME REANNOTATION</scope>
    <source>
        <strain evidence="2">cv. Nipponbare</strain>
    </source>
</reference>
<dbReference type="EMBL" id="AP005695">
    <property type="protein sequence ID" value="BAD69132.1"/>
    <property type="molecule type" value="Genomic_DNA"/>
</dbReference>
<accession>Q5VN43</accession>
<reference evidence="2" key="1">
    <citation type="journal article" date="2005" name="Nature">
        <title>The map-based sequence of the rice genome.</title>
        <authorList>
            <consortium name="International rice genome sequencing project (IRGSP)"/>
            <person name="Matsumoto T."/>
            <person name="Wu J."/>
            <person name="Kanamori H."/>
            <person name="Katayose Y."/>
            <person name="Fujisawa M."/>
            <person name="Namiki N."/>
            <person name="Mizuno H."/>
            <person name="Yamamoto K."/>
            <person name="Antonio B.A."/>
            <person name="Baba T."/>
            <person name="Sakata K."/>
            <person name="Nagamura Y."/>
            <person name="Aoki H."/>
            <person name="Arikawa K."/>
            <person name="Arita K."/>
            <person name="Bito T."/>
            <person name="Chiden Y."/>
            <person name="Fujitsuka N."/>
            <person name="Fukunaka R."/>
            <person name="Hamada M."/>
            <person name="Harada C."/>
            <person name="Hayashi A."/>
            <person name="Hijishita S."/>
            <person name="Honda M."/>
            <person name="Hosokawa S."/>
            <person name="Ichikawa Y."/>
            <person name="Idonuma A."/>
            <person name="Iijima M."/>
            <person name="Ikeda M."/>
            <person name="Ikeno M."/>
            <person name="Ito K."/>
            <person name="Ito S."/>
            <person name="Ito T."/>
            <person name="Ito Y."/>
            <person name="Ito Y."/>
            <person name="Iwabuchi A."/>
            <person name="Kamiya K."/>
            <person name="Karasawa W."/>
            <person name="Kurita K."/>
            <person name="Katagiri S."/>
            <person name="Kikuta A."/>
            <person name="Kobayashi H."/>
            <person name="Kobayashi N."/>
            <person name="Machita K."/>
            <person name="Maehara T."/>
            <person name="Masukawa M."/>
            <person name="Mizubayashi T."/>
            <person name="Mukai Y."/>
            <person name="Nagasaki H."/>
            <person name="Nagata Y."/>
            <person name="Naito S."/>
            <person name="Nakashima M."/>
            <person name="Nakama Y."/>
            <person name="Nakamichi Y."/>
            <person name="Nakamura M."/>
            <person name="Meguro A."/>
            <person name="Negishi M."/>
            <person name="Ohta I."/>
            <person name="Ohta T."/>
            <person name="Okamoto M."/>
            <person name="Ono N."/>
            <person name="Saji S."/>
            <person name="Sakaguchi M."/>
            <person name="Sakai K."/>
            <person name="Shibata M."/>
            <person name="Shimokawa T."/>
            <person name="Song J."/>
            <person name="Takazaki Y."/>
            <person name="Terasawa K."/>
            <person name="Tsugane M."/>
            <person name="Tsuji K."/>
            <person name="Ueda S."/>
            <person name="Waki K."/>
            <person name="Yamagata H."/>
            <person name="Yamamoto M."/>
            <person name="Yamamoto S."/>
            <person name="Yamane H."/>
            <person name="Yoshiki S."/>
            <person name="Yoshihara R."/>
            <person name="Yukawa K."/>
            <person name="Zhong H."/>
            <person name="Yano M."/>
            <person name="Yuan Q."/>
            <person name="Ouyang S."/>
            <person name="Liu J."/>
            <person name="Jones K.M."/>
            <person name="Gansberger K."/>
            <person name="Moffat K."/>
            <person name="Hill J."/>
            <person name="Bera J."/>
            <person name="Fadrosh D."/>
            <person name="Jin S."/>
            <person name="Johri S."/>
            <person name="Kim M."/>
            <person name="Overton L."/>
            <person name="Reardon M."/>
            <person name="Tsitrin T."/>
            <person name="Vuong H."/>
            <person name="Weaver B."/>
            <person name="Ciecko A."/>
            <person name="Tallon L."/>
            <person name="Jackson J."/>
            <person name="Pai G."/>
            <person name="Aken S.V."/>
            <person name="Utterback T."/>
            <person name="Reidmuller S."/>
            <person name="Feldblyum T."/>
            <person name="Hsiao J."/>
            <person name="Zismann V."/>
            <person name="Iobst S."/>
            <person name="de Vazeille A.R."/>
            <person name="Buell C.R."/>
            <person name="Ying K."/>
            <person name="Li Y."/>
            <person name="Lu T."/>
            <person name="Huang Y."/>
            <person name="Zhao Q."/>
            <person name="Feng Q."/>
            <person name="Zhang L."/>
            <person name="Zhu J."/>
            <person name="Weng Q."/>
            <person name="Mu J."/>
            <person name="Lu Y."/>
            <person name="Fan D."/>
            <person name="Liu Y."/>
            <person name="Guan J."/>
            <person name="Zhang Y."/>
            <person name="Yu S."/>
            <person name="Liu X."/>
            <person name="Zhang Y."/>
            <person name="Hong G."/>
            <person name="Han B."/>
            <person name="Choisne N."/>
            <person name="Demange N."/>
            <person name="Orjeda G."/>
            <person name="Samain S."/>
            <person name="Cattolico L."/>
            <person name="Pelletier E."/>
            <person name="Couloux A."/>
            <person name="Segurens B."/>
            <person name="Wincker P."/>
            <person name="D'Hont A."/>
            <person name="Scarpelli C."/>
            <person name="Weissenbach J."/>
            <person name="Salanoubat M."/>
            <person name="Quetier F."/>
            <person name="Yu Y."/>
            <person name="Kim H.R."/>
            <person name="Rambo T."/>
            <person name="Currie J."/>
            <person name="Collura K."/>
            <person name="Luo M."/>
            <person name="Yang T."/>
            <person name="Ammiraju J.S.S."/>
            <person name="Engler F."/>
            <person name="Soderlund C."/>
            <person name="Wing R.A."/>
            <person name="Palmer L.E."/>
            <person name="de la Bastide M."/>
            <person name="Spiegel L."/>
            <person name="Nascimento L."/>
            <person name="Zutavern T."/>
            <person name="O'Shaughnessy A."/>
            <person name="Dike S."/>
            <person name="Dedhia N."/>
            <person name="Preston R."/>
            <person name="Balija V."/>
            <person name="McCombie W.R."/>
            <person name="Chow T."/>
            <person name="Chen H."/>
            <person name="Chung M."/>
            <person name="Chen C."/>
            <person name="Shaw J."/>
            <person name="Wu H."/>
            <person name="Hsiao K."/>
            <person name="Chao Y."/>
            <person name="Chu M."/>
            <person name="Cheng C."/>
            <person name="Hour A."/>
            <person name="Lee P."/>
            <person name="Lin S."/>
            <person name="Lin Y."/>
            <person name="Liou J."/>
            <person name="Liu S."/>
            <person name="Hsing Y."/>
            <person name="Raghuvanshi S."/>
            <person name="Mohanty A."/>
            <person name="Bharti A.K."/>
            <person name="Gaur A."/>
            <person name="Gupta V."/>
            <person name="Kumar D."/>
            <person name="Ravi V."/>
            <person name="Vij S."/>
            <person name="Kapur A."/>
            <person name="Khurana P."/>
            <person name="Khurana P."/>
            <person name="Khurana J.P."/>
            <person name="Tyagi A.K."/>
            <person name="Gaikwad K."/>
            <person name="Singh A."/>
            <person name="Dalal V."/>
            <person name="Srivastava S."/>
            <person name="Dixit A."/>
            <person name="Pal A.K."/>
            <person name="Ghazi I.A."/>
            <person name="Yadav M."/>
            <person name="Pandit A."/>
            <person name="Bhargava A."/>
            <person name="Sureshbabu K."/>
            <person name="Batra K."/>
            <person name="Sharma T.R."/>
            <person name="Mohapatra T."/>
            <person name="Singh N.K."/>
            <person name="Messing J."/>
            <person name="Nelson A.B."/>
            <person name="Fuks G."/>
            <person name="Kavchok S."/>
            <person name="Keizer G."/>
            <person name="Linton E."/>
            <person name="Llaca V."/>
            <person name="Song R."/>
            <person name="Tanyolac B."/>
            <person name="Young S."/>
            <person name="Ho-Il K."/>
            <person name="Hahn J.H."/>
            <person name="Sangsakoo G."/>
            <person name="Vanavichit A."/>
            <person name="de Mattos Luiz.A.T."/>
            <person name="Zimmer P.D."/>
            <person name="Malone G."/>
            <person name="Dellagostin O."/>
            <person name="de Oliveira A.C."/>
            <person name="Bevan M."/>
            <person name="Bancroft I."/>
            <person name="Minx P."/>
            <person name="Cordum H."/>
            <person name="Wilson R."/>
            <person name="Cheng Z."/>
            <person name="Jin W."/>
            <person name="Jiang J."/>
            <person name="Leong S.A."/>
            <person name="Iwama H."/>
            <person name="Gojobori T."/>
            <person name="Itoh T."/>
            <person name="Niimura Y."/>
            <person name="Fujii Y."/>
            <person name="Habara T."/>
            <person name="Sakai H."/>
            <person name="Sato Y."/>
            <person name="Wilson G."/>
            <person name="Kumar K."/>
            <person name="McCouch S."/>
            <person name="Juretic N."/>
            <person name="Hoen D."/>
            <person name="Wright S."/>
            <person name="Bruskiewich R."/>
            <person name="Bureau T."/>
            <person name="Miyao A."/>
            <person name="Hirochika H."/>
            <person name="Nishikawa T."/>
            <person name="Kadowaki K."/>
            <person name="Sugiura M."/>
            <person name="Burr B."/>
            <person name="Sasaki T."/>
        </authorList>
    </citation>
    <scope>NUCLEOTIDE SEQUENCE [LARGE SCALE GENOMIC DNA]</scope>
    <source>
        <strain evidence="2">cv. Nipponbare</strain>
    </source>
</reference>
<evidence type="ECO:0000313" key="1">
    <source>
        <dbReference type="EMBL" id="BAD69132.1"/>
    </source>
</evidence>